<proteinExistence type="predicted"/>
<dbReference type="Proteomes" id="UP001060215">
    <property type="component" value="Chromosome 4"/>
</dbReference>
<protein>
    <submittedName>
        <fullName evidence="1">Uncharacterized protein</fullName>
    </submittedName>
</protein>
<accession>A0ACC0HRE2</accession>
<evidence type="ECO:0000313" key="1">
    <source>
        <dbReference type="EMBL" id="KAI8014561.1"/>
    </source>
</evidence>
<keyword evidence="2" id="KW-1185">Reference proteome</keyword>
<reference evidence="1 2" key="1">
    <citation type="journal article" date="2022" name="Plant J.">
        <title>Chromosome-level genome of Camellia lanceoleosa provides a valuable resource for understanding genome evolution and self-incompatibility.</title>
        <authorList>
            <person name="Gong W."/>
            <person name="Xiao S."/>
            <person name="Wang L."/>
            <person name="Liao Z."/>
            <person name="Chang Y."/>
            <person name="Mo W."/>
            <person name="Hu G."/>
            <person name="Li W."/>
            <person name="Zhao G."/>
            <person name="Zhu H."/>
            <person name="Hu X."/>
            <person name="Ji K."/>
            <person name="Xiang X."/>
            <person name="Song Q."/>
            <person name="Yuan D."/>
            <person name="Jin S."/>
            <person name="Zhang L."/>
        </authorList>
    </citation>
    <scope>NUCLEOTIDE SEQUENCE [LARGE SCALE GENOMIC DNA]</scope>
    <source>
        <strain evidence="1">SQ_2022a</strain>
    </source>
</reference>
<sequence>MASLPSLSHPCSPHRSNSCQVSDRWSMVKALSQNCQVLVKRLKEGNAVDRVESKVHLNGHLSSIDYVYITEVPKQD</sequence>
<gene>
    <name evidence="1" type="ORF">LOK49_LG05G01625</name>
</gene>
<name>A0ACC0HRE2_9ERIC</name>
<dbReference type="EMBL" id="CM045761">
    <property type="protein sequence ID" value="KAI8014561.1"/>
    <property type="molecule type" value="Genomic_DNA"/>
</dbReference>
<organism evidence="1 2">
    <name type="scientific">Camellia lanceoleosa</name>
    <dbReference type="NCBI Taxonomy" id="1840588"/>
    <lineage>
        <taxon>Eukaryota</taxon>
        <taxon>Viridiplantae</taxon>
        <taxon>Streptophyta</taxon>
        <taxon>Embryophyta</taxon>
        <taxon>Tracheophyta</taxon>
        <taxon>Spermatophyta</taxon>
        <taxon>Magnoliopsida</taxon>
        <taxon>eudicotyledons</taxon>
        <taxon>Gunneridae</taxon>
        <taxon>Pentapetalae</taxon>
        <taxon>asterids</taxon>
        <taxon>Ericales</taxon>
        <taxon>Theaceae</taxon>
        <taxon>Camellia</taxon>
    </lineage>
</organism>
<evidence type="ECO:0000313" key="2">
    <source>
        <dbReference type="Proteomes" id="UP001060215"/>
    </source>
</evidence>
<comment type="caution">
    <text evidence="1">The sequence shown here is derived from an EMBL/GenBank/DDBJ whole genome shotgun (WGS) entry which is preliminary data.</text>
</comment>